<dbReference type="Proteomes" id="UP000318081">
    <property type="component" value="Chromosome"/>
</dbReference>
<gene>
    <name evidence="1" type="ORF">TBK1r_26400</name>
</gene>
<name>A0ABX5XNW6_9BACT</name>
<sequence length="142" mass="15829">MSDMSSLSHEYASTTDFSHHVNQAVLVLKKQHIGGGKSVDAKDLADASVLIHGMVRRLLQRLGAAVEPSQSQDMVAIPEDVLARLEEKQRGNMEYFLDDLTKLEESLSKRSELRSSDIELLDTVCEVADASASATFRKLWRR</sequence>
<reference evidence="1 2" key="1">
    <citation type="submission" date="2019-02" db="EMBL/GenBank/DDBJ databases">
        <title>Deep-cultivation of Planctomycetes and their phenomic and genomic characterization uncovers novel biology.</title>
        <authorList>
            <person name="Wiegand S."/>
            <person name="Jogler M."/>
            <person name="Boedeker C."/>
            <person name="Pinto D."/>
            <person name="Vollmers J."/>
            <person name="Rivas-Marin E."/>
            <person name="Kohn T."/>
            <person name="Peeters S.H."/>
            <person name="Heuer A."/>
            <person name="Rast P."/>
            <person name="Oberbeckmann S."/>
            <person name="Bunk B."/>
            <person name="Jeske O."/>
            <person name="Meyerdierks A."/>
            <person name="Storesund J.E."/>
            <person name="Kallscheuer N."/>
            <person name="Luecker S."/>
            <person name="Lage O.M."/>
            <person name="Pohl T."/>
            <person name="Merkel B.J."/>
            <person name="Hornburger P."/>
            <person name="Mueller R.-W."/>
            <person name="Bruemmer F."/>
            <person name="Labrenz M."/>
            <person name="Spormann A.M."/>
            <person name="Op den Camp H."/>
            <person name="Overmann J."/>
            <person name="Amann R."/>
            <person name="Jetten M.S.M."/>
            <person name="Mascher T."/>
            <person name="Medema M.H."/>
            <person name="Devos D.P."/>
            <person name="Kaster A.-K."/>
            <person name="Ovreas L."/>
            <person name="Rohde M."/>
            <person name="Galperin M.Y."/>
            <person name="Jogler C."/>
        </authorList>
    </citation>
    <scope>NUCLEOTIDE SEQUENCE [LARGE SCALE GENOMIC DNA]</scope>
    <source>
        <strain evidence="1 2">TBK1r</strain>
    </source>
</reference>
<organism evidence="1 2">
    <name type="scientific">Stieleria magnilauensis</name>
    <dbReference type="NCBI Taxonomy" id="2527963"/>
    <lineage>
        <taxon>Bacteria</taxon>
        <taxon>Pseudomonadati</taxon>
        <taxon>Planctomycetota</taxon>
        <taxon>Planctomycetia</taxon>
        <taxon>Pirellulales</taxon>
        <taxon>Pirellulaceae</taxon>
        <taxon>Stieleria</taxon>
    </lineage>
</organism>
<dbReference type="RefSeq" id="WP_145210881.1">
    <property type="nucleotide sequence ID" value="NZ_CP036432.1"/>
</dbReference>
<accession>A0ABX5XNW6</accession>
<keyword evidence="2" id="KW-1185">Reference proteome</keyword>
<proteinExistence type="predicted"/>
<protein>
    <submittedName>
        <fullName evidence="1">Uncharacterized protein</fullName>
    </submittedName>
</protein>
<dbReference type="EMBL" id="CP036432">
    <property type="protein sequence ID" value="QDV83698.1"/>
    <property type="molecule type" value="Genomic_DNA"/>
</dbReference>
<evidence type="ECO:0000313" key="2">
    <source>
        <dbReference type="Proteomes" id="UP000318081"/>
    </source>
</evidence>
<evidence type="ECO:0000313" key="1">
    <source>
        <dbReference type="EMBL" id="QDV83698.1"/>
    </source>
</evidence>